<gene>
    <name evidence="1" type="ORF">C1I98_04610</name>
</gene>
<dbReference type="AlphaFoldDB" id="A0A2W2H0K0"/>
<proteinExistence type="predicted"/>
<evidence type="ECO:0000313" key="2">
    <source>
        <dbReference type="Proteomes" id="UP000248544"/>
    </source>
</evidence>
<dbReference type="Pfam" id="PF06897">
    <property type="entry name" value="DUF1269"/>
    <property type="match status" value="1"/>
</dbReference>
<evidence type="ECO:0000313" key="1">
    <source>
        <dbReference type="EMBL" id="PZG54131.1"/>
    </source>
</evidence>
<comment type="caution">
    <text evidence="1">The sequence shown here is derived from an EMBL/GenBank/DDBJ whole genome shotgun (WGS) entry which is preliminary data.</text>
</comment>
<protein>
    <recommendedName>
        <fullName evidence="3">DUF1269 domain-containing protein</fullName>
    </recommendedName>
</protein>
<keyword evidence="2" id="KW-1185">Reference proteome</keyword>
<evidence type="ECO:0008006" key="3">
    <source>
        <dbReference type="Google" id="ProtNLM"/>
    </source>
</evidence>
<reference evidence="1 2" key="1">
    <citation type="submission" date="2018-01" db="EMBL/GenBank/DDBJ databases">
        <title>Draft genome sequence of Sphaerisporangium sp. 7K107.</title>
        <authorList>
            <person name="Sahin N."/>
            <person name="Saygin H."/>
            <person name="Ay H."/>
        </authorList>
    </citation>
    <scope>NUCLEOTIDE SEQUENCE [LARGE SCALE GENOMIC DNA]</scope>
    <source>
        <strain evidence="1 2">7K107</strain>
    </source>
</reference>
<organism evidence="1 2">
    <name type="scientific">Spongiactinospora gelatinilytica</name>
    <dbReference type="NCBI Taxonomy" id="2666298"/>
    <lineage>
        <taxon>Bacteria</taxon>
        <taxon>Bacillati</taxon>
        <taxon>Actinomycetota</taxon>
        <taxon>Actinomycetes</taxon>
        <taxon>Streptosporangiales</taxon>
        <taxon>Streptosporangiaceae</taxon>
        <taxon>Spongiactinospora</taxon>
    </lineage>
</organism>
<accession>A0A2W2H0K0</accession>
<name>A0A2W2H0K0_9ACTN</name>
<sequence>MAELLAVVYRAPGVAGLVRDGLLRSRVKDLAQIADVVMAECEGDGRLALRQSHTTAAAGPVGHTLWGGLIGLIFFMPLVNVALATAGGESPPPVTGLGGDDTFLPRLAEALTPGSAAVFVLAVPAAPRRLLDTLAPYGGRIVSTTLGHAAERQLRDALAVVRPRH</sequence>
<dbReference type="Proteomes" id="UP000248544">
    <property type="component" value="Unassembled WGS sequence"/>
</dbReference>
<dbReference type="InterPro" id="IPR009200">
    <property type="entry name" value="DUF1269_membrane"/>
</dbReference>
<dbReference type="EMBL" id="POUA01000021">
    <property type="protein sequence ID" value="PZG54131.1"/>
    <property type="molecule type" value="Genomic_DNA"/>
</dbReference>
<dbReference type="RefSeq" id="WP_111165818.1">
    <property type="nucleotide sequence ID" value="NZ_POUA01000021.1"/>
</dbReference>